<comment type="caution">
    <text evidence="2">The sequence shown here is derived from an EMBL/GenBank/DDBJ whole genome shotgun (WGS) entry which is preliminary data.</text>
</comment>
<evidence type="ECO:0000313" key="3">
    <source>
        <dbReference type="Proteomes" id="UP000610303"/>
    </source>
</evidence>
<proteinExistence type="predicted"/>
<keyword evidence="3" id="KW-1185">Reference proteome</keyword>
<feature type="compositionally biased region" description="Basic and acidic residues" evidence="1">
    <location>
        <begin position="60"/>
        <end position="78"/>
    </location>
</feature>
<organism evidence="2 3">
    <name type="scientific">Agromyces mediolanus</name>
    <name type="common">Corynebacterium mediolanum</name>
    <dbReference type="NCBI Taxonomy" id="41986"/>
    <lineage>
        <taxon>Bacteria</taxon>
        <taxon>Bacillati</taxon>
        <taxon>Actinomycetota</taxon>
        <taxon>Actinomycetes</taxon>
        <taxon>Micrococcales</taxon>
        <taxon>Microbacteriaceae</taxon>
        <taxon>Agromyces</taxon>
    </lineage>
</organism>
<evidence type="ECO:0000313" key="2">
    <source>
        <dbReference type="EMBL" id="GGR38295.1"/>
    </source>
</evidence>
<accession>A0A918KX14</accession>
<gene>
    <name evidence="2" type="ORF">GCM10010196_35290</name>
</gene>
<sequence length="78" mass="8572">MIVTRREHPAGDSPRRGYAGLIDKLNAKLLPYIGPPPLGPYDEEPVAERPPACPLCGKPMSEHDIDRSGERTQLHCPS</sequence>
<evidence type="ECO:0008006" key="4">
    <source>
        <dbReference type="Google" id="ProtNLM"/>
    </source>
</evidence>
<feature type="region of interest" description="Disordered" evidence="1">
    <location>
        <begin position="57"/>
        <end position="78"/>
    </location>
</feature>
<dbReference type="AlphaFoldDB" id="A0A918KX14"/>
<reference evidence="2" key="1">
    <citation type="journal article" date="2014" name="Int. J. Syst. Evol. Microbiol.">
        <title>Complete genome sequence of Corynebacterium casei LMG S-19264T (=DSM 44701T), isolated from a smear-ripened cheese.</title>
        <authorList>
            <consortium name="US DOE Joint Genome Institute (JGI-PGF)"/>
            <person name="Walter F."/>
            <person name="Albersmeier A."/>
            <person name="Kalinowski J."/>
            <person name="Ruckert C."/>
        </authorList>
    </citation>
    <scope>NUCLEOTIDE SEQUENCE</scope>
    <source>
        <strain evidence="2">JCM 3346</strain>
    </source>
</reference>
<protein>
    <recommendedName>
        <fullName evidence="4">Type IV secretion protein Rhs</fullName>
    </recommendedName>
</protein>
<dbReference type="EMBL" id="BMRJ01000008">
    <property type="protein sequence ID" value="GGR38295.1"/>
    <property type="molecule type" value="Genomic_DNA"/>
</dbReference>
<name>A0A918KX14_AGRME</name>
<reference evidence="2" key="2">
    <citation type="submission" date="2020-09" db="EMBL/GenBank/DDBJ databases">
        <authorList>
            <person name="Sun Q."/>
            <person name="Ohkuma M."/>
        </authorList>
    </citation>
    <scope>NUCLEOTIDE SEQUENCE</scope>
    <source>
        <strain evidence="2">JCM 3346</strain>
    </source>
</reference>
<dbReference type="Proteomes" id="UP000610303">
    <property type="component" value="Unassembled WGS sequence"/>
</dbReference>
<evidence type="ECO:0000256" key="1">
    <source>
        <dbReference type="SAM" id="MobiDB-lite"/>
    </source>
</evidence>